<feature type="compositionally biased region" description="Polar residues" evidence="8">
    <location>
        <begin position="393"/>
        <end position="416"/>
    </location>
</feature>
<keyword evidence="7" id="KW-0653">Protein transport</keyword>
<comment type="function">
    <text evidence="6 7">Involved in the initiation of assembly of the COPII coat required for the formation of transport vesicles from the endoplasmic reticulum (ER) and the selection of cargo molecules. Also involved in autophagy.</text>
</comment>
<keyword evidence="7" id="KW-0072">Autophagy</keyword>
<dbReference type="PANTHER" id="PTHR13402:SF6">
    <property type="entry name" value="SECRETORY 16, ISOFORM I"/>
    <property type="match status" value="1"/>
</dbReference>
<feature type="compositionally biased region" description="Polar residues" evidence="8">
    <location>
        <begin position="358"/>
        <end position="368"/>
    </location>
</feature>
<feature type="compositionally biased region" description="Basic and acidic residues" evidence="8">
    <location>
        <begin position="763"/>
        <end position="777"/>
    </location>
</feature>
<dbReference type="CDD" id="cd09233">
    <property type="entry name" value="ACE1-Sec16-like"/>
    <property type="match status" value="1"/>
</dbReference>
<reference evidence="12" key="2">
    <citation type="submission" date="2013-12" db="EMBL/GenBank/DDBJ databases">
        <title>Evolution of pathogenesis and genome organization in the Tremellales.</title>
        <authorList>
            <person name="Cuomo C."/>
            <person name="Litvintseva A."/>
            <person name="Heitman J."/>
            <person name="Chen Y."/>
            <person name="Sun S."/>
            <person name="Springer D."/>
            <person name="Dromer F."/>
            <person name="Young S."/>
            <person name="Zeng Q."/>
            <person name="Chapman S."/>
            <person name="Gujja S."/>
            <person name="Saif S."/>
            <person name="Birren B."/>
        </authorList>
    </citation>
    <scope>NUCLEOTIDE SEQUENCE [LARGE SCALE GENOMIC DNA]</scope>
    <source>
        <strain evidence="12">CBS 10435</strain>
    </source>
</reference>
<dbReference type="Gene3D" id="1.25.40.1030">
    <property type="match status" value="1"/>
</dbReference>
<evidence type="ECO:0000259" key="10">
    <source>
        <dbReference type="Pfam" id="PF12932"/>
    </source>
</evidence>
<feature type="compositionally biased region" description="Pro residues" evidence="8">
    <location>
        <begin position="90"/>
        <end position="103"/>
    </location>
</feature>
<feature type="compositionally biased region" description="Polar residues" evidence="8">
    <location>
        <begin position="1622"/>
        <end position="1638"/>
    </location>
</feature>
<accession>A0A1B9IY85</accession>
<feature type="compositionally biased region" description="Low complexity" evidence="8">
    <location>
        <begin position="422"/>
        <end position="461"/>
    </location>
</feature>
<reference evidence="11 12" key="1">
    <citation type="submission" date="2013-07" db="EMBL/GenBank/DDBJ databases">
        <title>The Genome Sequence of Kwoniella mangroviensis CBS10435.</title>
        <authorList>
            <consortium name="The Broad Institute Genome Sequencing Platform"/>
            <person name="Cuomo C."/>
            <person name="Litvintseva A."/>
            <person name="Chen Y."/>
            <person name="Heitman J."/>
            <person name="Sun S."/>
            <person name="Springer D."/>
            <person name="Dromer F."/>
            <person name="Young S.K."/>
            <person name="Zeng Q."/>
            <person name="Gargeya S."/>
            <person name="Fitzgerald M."/>
            <person name="Abouelleil A."/>
            <person name="Alvarado L."/>
            <person name="Berlin A.M."/>
            <person name="Chapman S.B."/>
            <person name="Dewar J."/>
            <person name="Goldberg J."/>
            <person name="Griggs A."/>
            <person name="Gujja S."/>
            <person name="Hansen M."/>
            <person name="Howarth C."/>
            <person name="Imamovic A."/>
            <person name="Larimer J."/>
            <person name="McCowan C."/>
            <person name="Murphy C."/>
            <person name="Pearson M."/>
            <person name="Priest M."/>
            <person name="Roberts A."/>
            <person name="Saif S."/>
            <person name="Shea T."/>
            <person name="Sykes S."/>
            <person name="Wortman J."/>
            <person name="Nusbaum C."/>
            <person name="Birren B."/>
        </authorList>
    </citation>
    <scope>NUCLEOTIDE SEQUENCE [LARGE SCALE GENOMIC DNA]</scope>
    <source>
        <strain evidence="11 12">CBS 10435</strain>
    </source>
</reference>
<evidence type="ECO:0000256" key="5">
    <source>
        <dbReference type="ARBA" id="ARBA00022892"/>
    </source>
</evidence>
<dbReference type="STRING" id="1331196.A0A1B9IY85"/>
<dbReference type="GO" id="GO:0005789">
    <property type="term" value="C:endoplasmic reticulum membrane"/>
    <property type="evidence" value="ECO:0007669"/>
    <property type="project" value="UniProtKB-SubCell"/>
</dbReference>
<dbReference type="GO" id="GO:0015031">
    <property type="term" value="P:protein transport"/>
    <property type="evidence" value="ECO:0007669"/>
    <property type="project" value="UniProtKB-KW"/>
</dbReference>
<feature type="compositionally biased region" description="Pro residues" evidence="8">
    <location>
        <begin position="1915"/>
        <end position="1924"/>
    </location>
</feature>
<feature type="domain" description="Sec16 central conserved" evidence="10">
    <location>
        <begin position="1074"/>
        <end position="1209"/>
    </location>
</feature>
<dbReference type="PANTHER" id="PTHR13402">
    <property type="entry name" value="RGPR-RELATED"/>
    <property type="match status" value="1"/>
</dbReference>
<dbReference type="GO" id="GO:0012507">
    <property type="term" value="C:ER to Golgi transport vesicle membrane"/>
    <property type="evidence" value="ECO:0007669"/>
    <property type="project" value="TreeGrafter"/>
</dbReference>
<keyword evidence="4 7" id="KW-0256">Endoplasmic reticulum</keyword>
<dbReference type="InterPro" id="IPR024298">
    <property type="entry name" value="Sec16_Sec23-bd"/>
</dbReference>
<feature type="compositionally biased region" description="Low complexity" evidence="8">
    <location>
        <begin position="562"/>
        <end position="571"/>
    </location>
</feature>
<dbReference type="GO" id="GO:0016192">
    <property type="term" value="P:vesicle-mediated transport"/>
    <property type="evidence" value="ECO:0007669"/>
    <property type="project" value="UniProtKB-KW"/>
</dbReference>
<feature type="compositionally biased region" description="Low complexity" evidence="8">
    <location>
        <begin position="515"/>
        <end position="528"/>
    </location>
</feature>
<feature type="compositionally biased region" description="Low complexity" evidence="8">
    <location>
        <begin position="71"/>
        <end position="84"/>
    </location>
</feature>
<feature type="compositionally biased region" description="Pro residues" evidence="8">
    <location>
        <begin position="683"/>
        <end position="699"/>
    </location>
</feature>
<feature type="compositionally biased region" description="Polar residues" evidence="8">
    <location>
        <begin position="156"/>
        <end position="171"/>
    </location>
</feature>
<dbReference type="GO" id="GO:0070973">
    <property type="term" value="P:protein localization to endoplasmic reticulum exit site"/>
    <property type="evidence" value="ECO:0007669"/>
    <property type="project" value="TreeGrafter"/>
</dbReference>
<evidence type="ECO:0000313" key="11">
    <source>
        <dbReference type="EMBL" id="OCF60462.1"/>
    </source>
</evidence>
<feature type="compositionally biased region" description="Low complexity" evidence="8">
    <location>
        <begin position="1939"/>
        <end position="1948"/>
    </location>
</feature>
<evidence type="ECO:0000313" key="12">
    <source>
        <dbReference type="Proteomes" id="UP000092583"/>
    </source>
</evidence>
<feature type="region of interest" description="Disordered" evidence="8">
    <location>
        <begin position="288"/>
        <end position="312"/>
    </location>
</feature>
<feature type="compositionally biased region" description="Low complexity" evidence="8">
    <location>
        <begin position="1963"/>
        <end position="1976"/>
    </location>
</feature>
<evidence type="ECO:0000256" key="8">
    <source>
        <dbReference type="SAM" id="MobiDB-lite"/>
    </source>
</evidence>
<feature type="compositionally biased region" description="Low complexity" evidence="8">
    <location>
        <begin position="473"/>
        <end position="483"/>
    </location>
</feature>
<feature type="compositionally biased region" description="Low complexity" evidence="8">
    <location>
        <begin position="10"/>
        <end position="24"/>
    </location>
</feature>
<feature type="compositionally biased region" description="Polar residues" evidence="8">
    <location>
        <begin position="962"/>
        <end position="994"/>
    </location>
</feature>
<comment type="similarity">
    <text evidence="2 7">Belongs to the SEC16 family.</text>
</comment>
<feature type="region of interest" description="Disordered" evidence="8">
    <location>
        <begin position="1"/>
        <end position="261"/>
    </location>
</feature>
<feature type="domain" description="Sec16 Sec23-binding" evidence="9">
    <location>
        <begin position="1273"/>
        <end position="1562"/>
    </location>
</feature>
<feature type="compositionally biased region" description="Polar residues" evidence="8">
    <location>
        <begin position="944"/>
        <end position="954"/>
    </location>
</feature>
<feature type="compositionally biased region" description="Polar residues" evidence="8">
    <location>
        <begin position="1583"/>
        <end position="1602"/>
    </location>
</feature>
<gene>
    <name evidence="11" type="ORF">L486_00095</name>
</gene>
<dbReference type="Proteomes" id="UP000092583">
    <property type="component" value="Unassembled WGS sequence"/>
</dbReference>
<feature type="compositionally biased region" description="Basic and acidic residues" evidence="8">
    <location>
        <begin position="289"/>
        <end position="312"/>
    </location>
</feature>
<comment type="subcellular location">
    <subcellularLocation>
        <location evidence="1">Endoplasmic reticulum membrane</location>
        <topology evidence="1">Peripheral membrane protein</topology>
        <orientation evidence="1">Cytoplasmic side</orientation>
    </subcellularLocation>
</comment>
<evidence type="ECO:0000256" key="3">
    <source>
        <dbReference type="ARBA" id="ARBA00022448"/>
    </source>
</evidence>
<feature type="compositionally biased region" description="Acidic residues" evidence="8">
    <location>
        <begin position="822"/>
        <end position="831"/>
    </location>
</feature>
<evidence type="ECO:0000256" key="6">
    <source>
        <dbReference type="ARBA" id="ARBA00024687"/>
    </source>
</evidence>
<keyword evidence="12" id="KW-1185">Reference proteome</keyword>
<evidence type="ECO:0000256" key="1">
    <source>
        <dbReference type="ARBA" id="ARBA00004397"/>
    </source>
</evidence>
<feature type="region of interest" description="Disordered" evidence="8">
    <location>
        <begin position="1622"/>
        <end position="1993"/>
    </location>
</feature>
<evidence type="ECO:0000256" key="7">
    <source>
        <dbReference type="RuleBase" id="RU364101"/>
    </source>
</evidence>
<dbReference type="GO" id="GO:0006914">
    <property type="term" value="P:autophagy"/>
    <property type="evidence" value="ECO:0007669"/>
    <property type="project" value="UniProtKB-KW"/>
</dbReference>
<feature type="compositionally biased region" description="Polar residues" evidence="8">
    <location>
        <begin position="1667"/>
        <end position="1677"/>
    </location>
</feature>
<feature type="compositionally biased region" description="Polar residues" evidence="8">
    <location>
        <begin position="40"/>
        <end position="54"/>
    </location>
</feature>
<feature type="region of interest" description="Disordered" evidence="8">
    <location>
        <begin position="332"/>
        <end position="1012"/>
    </location>
</feature>
<protein>
    <recommendedName>
        <fullName evidence="7">Protein transport protein sec16</fullName>
    </recommendedName>
</protein>
<feature type="compositionally biased region" description="Low complexity" evidence="8">
    <location>
        <begin position="1640"/>
        <end position="1652"/>
    </location>
</feature>
<evidence type="ECO:0000259" key="9">
    <source>
        <dbReference type="Pfam" id="PF12931"/>
    </source>
</evidence>
<organism evidence="11 12">
    <name type="scientific">Kwoniella mangroviensis CBS 10435</name>
    <dbReference type="NCBI Taxonomy" id="1331196"/>
    <lineage>
        <taxon>Eukaryota</taxon>
        <taxon>Fungi</taxon>
        <taxon>Dikarya</taxon>
        <taxon>Basidiomycota</taxon>
        <taxon>Agaricomycotina</taxon>
        <taxon>Tremellomycetes</taxon>
        <taxon>Tremellales</taxon>
        <taxon>Cryptococcaceae</taxon>
        <taxon>Kwoniella</taxon>
    </lineage>
</organism>
<dbReference type="Pfam" id="PF12931">
    <property type="entry name" value="TPR_Sec16"/>
    <property type="match status" value="1"/>
</dbReference>
<dbReference type="InterPro" id="IPR024340">
    <property type="entry name" value="Sec16_CCD"/>
</dbReference>
<keyword evidence="7" id="KW-0472">Membrane</keyword>
<dbReference type="GO" id="GO:0070971">
    <property type="term" value="C:endoplasmic reticulum exit site"/>
    <property type="evidence" value="ECO:0007669"/>
    <property type="project" value="TreeGrafter"/>
</dbReference>
<dbReference type="Pfam" id="PF12932">
    <property type="entry name" value="Sec16"/>
    <property type="match status" value="1"/>
</dbReference>
<feature type="compositionally biased region" description="Polar residues" evidence="8">
    <location>
        <begin position="887"/>
        <end position="904"/>
    </location>
</feature>
<name>A0A1B9IY85_9TREE</name>
<feature type="compositionally biased region" description="Pro residues" evidence="8">
    <location>
        <begin position="1867"/>
        <end position="1882"/>
    </location>
</feature>
<proteinExistence type="inferred from homology"/>
<keyword evidence="3 7" id="KW-0813">Transport</keyword>
<evidence type="ECO:0000256" key="2">
    <source>
        <dbReference type="ARBA" id="ARBA00005927"/>
    </source>
</evidence>
<dbReference type="OrthoDB" id="8918678at2759"/>
<feature type="compositionally biased region" description="Polar residues" evidence="8">
    <location>
        <begin position="737"/>
        <end position="747"/>
    </location>
</feature>
<sequence>MSDKEDSVGPTPSQTQSTTITDLFGNDDDTHDDGDVFAQLGSTGQGQDPFQQIADSLPDRTEPTQEEEQQFAEATQSAATISPLQDEHPSPPPPDELPVPPTDGTPALPQPEETSSNPAIDAQDFSDLLAEFEAEKDLDTQVPLSTGDETRKIAQESPSDLNPVQAGSPNDNGAEDLQHQGDGQSGILQVPIAASALFTDDPTDSFADLVPQDSANDAEPTSSGDMETTSRPASPSPVPSLSIEHSQADTRPTGLGIDAAGDTSFQSMFSDASNWLGDTTFDDSIQILDDDRKENDESHSQQAKKEDDGHELLDFEIPQGWYDESGEWHWYTDEEKEQVRQTMLGQGSWGEEADTTADKQTSGQNQTPIAPYSPALQAGASENAARRTPQPETPSKLTSNSFDPYAPSTAQQSGASTAYPMTGSSQYTSSSSGYEPYSGVSSTAPFSSSSSYTPYNPQTSTQPPYNAYAPAHQQQPNPYAPTAQAPPYPYAPAANTSAHPYNPAPAVPANTPQAPSIISKSVSSKPPVQRMTSNAYDPPFLKPQKSFVRAPSAAASPSFGIPHSTPPQATSTPPPPPSGPPKRTKPEERPLSRGPEFAAPPIPNQRDEHSATFQQNHMSAYDAPPRPPSVSYGQRSVDFNKDHSPKKPLHRPPPSAFDPPLPEPSFRAPSRTTSAVSHHTYASPPPPAPHPPKFAPPPETSGSTYGPPRPLSRGPPSRQASPMFAARPPSRPDVNQRMRSSPSSTLSLGVEPLLSPPNVHGQIADHHSRSSLDEQRRSSFGFTGHQNHHGGYQLHQGHSPDSPPSQSERHLSPPVLSRRFDEDGEDGDVVEDLYSPIRAQATPGLHQEQERYRMPASPQMPRADSHERALPPARATTSEDPYAPSSLGLQTQYSPEKAQSSTSPYAPHAPTQPSPEKRAHASASHYASYEPTPGVIDLNDDHSNPSQQNGNYSNDPYAPSASGISPTKSQGFGHASQPSRASTTNEPSICSPPTATKPLGIPQATNPYALPPARTASPAYSAGYGISPPTNNYFQPMHAPSHSTDETYIPQQVLEQKPVSEDPLGRTTLAARNAPIAVFGFGGTLITAFPGAAESGTFHKGHSRIPSYGYASGRGQLWIRSISEVAAPAALKSDQTSFPGPLVFDPSTPKGIAGDKKKREAVLEYLNARAEEIGKGLPYLKSSANKARREEEGRLVLIKALKALVIGEGKLAGTPEVEEALREALANPTLSAISTAPVGTVSAGNFSSSLYPPVSSTSSAAPAAASAAQLTRISSLLAQGNKRDAALYAADQGLWSHALVISSNVDVDLWREIVTRFTASEVGERPQNTAGIKASYLLSGGVNPSIVDELVKAATITDDPSNDQWREVIGSVLFNAKPTELACLDELGSKFLSMGLVNAAHACFLLSPLSPFFDLTPVAYERSITLTHNVRDEEAIVFAEIAEYARSLVPTPKGQEAHFAALPQLLPYKLARAWRLAELGEAELAQKYCTAIEAGSKINKNLPSFLSPAYAASLEDLLERLTGQPSIDPPNALGSGRKAAKPGFDKLGSWIEGRLTKFIAGEEGDGSAPKPTAQSGKAAGPFSQFSSISAGTSGAPSRSTSIADLSNNGNGYLGVTSVSRSTSPALQMTPQWGQQPNIPSYGGSSSSSSYGGDKYTQHDNAGGYSPWTGNNNDQGGSETPHAYGDDSDFINPMAQLNLGPSPAPAPPSSNYQPSKNKSAYEEDDQDDLGFGNSALSRDRTPKPPATGEEDDDKKGKGKAPDVKDNKPEPKKNDPPPAKREYPHKSSWLGRIWGGKKEGEPSGPVKANLGEESSMIFDPELKRWVVKGAKPESAGPSAPPPPPRAQTTSPSRSARPDNGANSRAMSATPPPGHRPPVSGPPIGKPMGTGFAEGPDGSIKRMKSSLNESLTASDLPSAPPLPPSSGPPSFAGAGGPPKPPSSAGSSVPPSRTNSGTTPSIDDLLSRPPSKRPASAAAKKGARNRYVDVFQQPEGQ</sequence>
<dbReference type="GO" id="GO:0007030">
    <property type="term" value="P:Golgi organization"/>
    <property type="evidence" value="ECO:0007669"/>
    <property type="project" value="TreeGrafter"/>
</dbReference>
<feature type="compositionally biased region" description="Pro residues" evidence="8">
    <location>
        <begin position="651"/>
        <end position="663"/>
    </location>
</feature>
<feature type="compositionally biased region" description="Basic and acidic residues" evidence="8">
    <location>
        <begin position="1752"/>
        <end position="1783"/>
    </location>
</feature>
<feature type="compositionally biased region" description="Polar residues" evidence="8">
    <location>
        <begin position="213"/>
        <end position="233"/>
    </location>
</feature>
<evidence type="ECO:0000256" key="4">
    <source>
        <dbReference type="ARBA" id="ARBA00022824"/>
    </source>
</evidence>
<keyword evidence="5 7" id="KW-0931">ER-Golgi transport</keyword>
<dbReference type="EMBL" id="KI669459">
    <property type="protein sequence ID" value="OCF60462.1"/>
    <property type="molecule type" value="Genomic_DNA"/>
</dbReference>
<feature type="region of interest" description="Disordered" evidence="8">
    <location>
        <begin position="1561"/>
        <end position="1602"/>
    </location>
</feature>